<reference evidence="1" key="2">
    <citation type="submission" date="2021-01" db="EMBL/GenBank/DDBJ databases">
        <authorList>
            <person name="Mieszkin S."/>
            <person name="Pouder E."/>
            <person name="Alain K."/>
        </authorList>
    </citation>
    <scope>NUCLEOTIDE SEQUENCE</scope>
    <source>
        <strain evidence="1">HW T2.11</strain>
    </source>
</reference>
<proteinExistence type="predicted"/>
<evidence type="ECO:0000313" key="2">
    <source>
        <dbReference type="Proteomes" id="UP000708298"/>
    </source>
</evidence>
<reference evidence="1" key="1">
    <citation type="journal article" date="2021" name="Microorganisms">
        <title>Acidisoma silvae sp. nov. and Acidisomacellulosilytica sp. nov., Two Acidophilic Bacteria Isolated from Decaying Wood, Hydrolyzing Cellulose and Producing Poly-3-hydroxybutyrate.</title>
        <authorList>
            <person name="Mieszkin S."/>
            <person name="Pouder E."/>
            <person name="Uroz S."/>
            <person name="Simon-Colin C."/>
            <person name="Alain K."/>
        </authorList>
    </citation>
    <scope>NUCLEOTIDE SEQUENCE</scope>
    <source>
        <strain evidence="1">HW T2.11</strain>
    </source>
</reference>
<dbReference type="Proteomes" id="UP000708298">
    <property type="component" value="Unassembled WGS sequence"/>
</dbReference>
<sequence length="72" mass="8183">MTTLAQSQNRSVARFLADGVQSVRARYVAYKAVVAERRRITRELMTYSDDELAELGFSRLDIPAIATGTYRR</sequence>
<comment type="caution">
    <text evidence="1">The sequence shown here is derived from an EMBL/GenBank/DDBJ whole genome shotgun (WGS) entry which is preliminary data.</text>
</comment>
<name>A0A964DYU2_9PROT</name>
<evidence type="ECO:0008006" key="3">
    <source>
        <dbReference type="Google" id="ProtNLM"/>
    </source>
</evidence>
<dbReference type="EMBL" id="JAESVB010000003">
    <property type="protein sequence ID" value="MCB8875521.1"/>
    <property type="molecule type" value="Genomic_DNA"/>
</dbReference>
<organism evidence="1 2">
    <name type="scientific">Acidisoma silvae</name>
    <dbReference type="NCBI Taxonomy" id="2802396"/>
    <lineage>
        <taxon>Bacteria</taxon>
        <taxon>Pseudomonadati</taxon>
        <taxon>Pseudomonadota</taxon>
        <taxon>Alphaproteobacteria</taxon>
        <taxon>Acetobacterales</taxon>
        <taxon>Acidocellaceae</taxon>
        <taxon>Acidisoma</taxon>
    </lineage>
</organism>
<evidence type="ECO:0000313" key="1">
    <source>
        <dbReference type="EMBL" id="MCB8875521.1"/>
    </source>
</evidence>
<accession>A0A964DYU2</accession>
<protein>
    <recommendedName>
        <fullName evidence="3">DUF1127 domain-containing protein</fullName>
    </recommendedName>
</protein>
<dbReference type="RefSeq" id="WP_227321164.1">
    <property type="nucleotide sequence ID" value="NZ_JAESVB010000003.1"/>
</dbReference>
<keyword evidence="2" id="KW-1185">Reference proteome</keyword>
<dbReference type="AlphaFoldDB" id="A0A964DYU2"/>
<gene>
    <name evidence="1" type="ORF">ASILVAE211_10040</name>
</gene>